<proteinExistence type="predicted"/>
<dbReference type="EMBL" id="BNDV01000008">
    <property type="protein sequence ID" value="GHI14086.1"/>
    <property type="molecule type" value="Genomic_DNA"/>
</dbReference>
<organism evidence="2 3">
    <name type="scientific">Streptomyces virginiae</name>
    <name type="common">Streptomyces cinnamonensis</name>
    <dbReference type="NCBI Taxonomy" id="1961"/>
    <lineage>
        <taxon>Bacteria</taxon>
        <taxon>Bacillati</taxon>
        <taxon>Actinomycetota</taxon>
        <taxon>Actinomycetes</taxon>
        <taxon>Kitasatosporales</taxon>
        <taxon>Streptomycetaceae</taxon>
        <taxon>Streptomyces</taxon>
    </lineage>
</organism>
<gene>
    <name evidence="2" type="ORF">Scinn_35490</name>
</gene>
<protein>
    <submittedName>
        <fullName evidence="2">Uncharacterized protein</fullName>
    </submittedName>
</protein>
<evidence type="ECO:0000256" key="1">
    <source>
        <dbReference type="SAM" id="MobiDB-lite"/>
    </source>
</evidence>
<reference evidence="3" key="1">
    <citation type="submission" date="2020-09" db="EMBL/GenBank/DDBJ databases">
        <title>Whole genome shotgun sequence of Streptomyces cinnamonensis NBRC 15873.</title>
        <authorList>
            <person name="Komaki H."/>
            <person name="Tamura T."/>
        </authorList>
    </citation>
    <scope>NUCLEOTIDE SEQUENCE [LARGE SCALE GENOMIC DNA]</scope>
    <source>
        <strain evidence="3">NBRC 15873</strain>
    </source>
</reference>
<evidence type="ECO:0000313" key="2">
    <source>
        <dbReference type="EMBL" id="GHI14086.1"/>
    </source>
</evidence>
<feature type="region of interest" description="Disordered" evidence="1">
    <location>
        <begin position="60"/>
        <end position="81"/>
    </location>
</feature>
<dbReference type="Proteomes" id="UP000660554">
    <property type="component" value="Unassembled WGS sequence"/>
</dbReference>
<comment type="caution">
    <text evidence="2">The sequence shown here is derived from an EMBL/GenBank/DDBJ whole genome shotgun (WGS) entry which is preliminary data.</text>
</comment>
<name>A0ABQ3NMT3_STRVG</name>
<accession>A0ABQ3NMT3</accession>
<evidence type="ECO:0000313" key="3">
    <source>
        <dbReference type="Proteomes" id="UP000660554"/>
    </source>
</evidence>
<sequence length="81" mass="7862">MGSGKGESGCAGAVSGREGACGAGAVYIQEDGCGFSTLLVVTGPHRGQMWFDGRATCDQILPSDGPAGPSPSPSGSSVEGS</sequence>
<feature type="compositionally biased region" description="Low complexity" evidence="1">
    <location>
        <begin position="62"/>
        <end position="81"/>
    </location>
</feature>
<keyword evidence="3" id="KW-1185">Reference proteome</keyword>